<evidence type="ECO:0000256" key="4">
    <source>
        <dbReference type="ARBA" id="ARBA00023136"/>
    </source>
</evidence>
<name>A0A2H5EV21_9RHOB</name>
<protein>
    <recommendedName>
        <fullName evidence="9">MAPEG family protein</fullName>
    </recommendedName>
</protein>
<dbReference type="AlphaFoldDB" id="A0A2H5EV21"/>
<comment type="subcellular location">
    <subcellularLocation>
        <location evidence="1">Membrane</location>
    </subcellularLocation>
</comment>
<dbReference type="SUPFAM" id="SSF161084">
    <property type="entry name" value="MAPEG domain-like"/>
    <property type="match status" value="1"/>
</dbReference>
<feature type="transmembrane region" description="Helical" evidence="5">
    <location>
        <begin position="55"/>
        <end position="75"/>
    </location>
</feature>
<dbReference type="InterPro" id="IPR023352">
    <property type="entry name" value="MAPEG-like_dom_sf"/>
</dbReference>
<proteinExistence type="predicted"/>
<dbReference type="KEGG" id="pzh:CX676_02410"/>
<dbReference type="EMBL" id="CP025430">
    <property type="protein sequence ID" value="AUH63148.1"/>
    <property type="molecule type" value="Genomic_DNA"/>
</dbReference>
<dbReference type="GO" id="GO:0016020">
    <property type="term" value="C:membrane"/>
    <property type="evidence" value="ECO:0007669"/>
    <property type="project" value="UniProtKB-SubCell"/>
</dbReference>
<keyword evidence="8" id="KW-1185">Reference proteome</keyword>
<evidence type="ECO:0000256" key="2">
    <source>
        <dbReference type="ARBA" id="ARBA00022692"/>
    </source>
</evidence>
<gene>
    <name evidence="7" type="ORF">CX676_02410</name>
</gene>
<evidence type="ECO:0000313" key="8">
    <source>
        <dbReference type="Proteomes" id="UP000234530"/>
    </source>
</evidence>
<keyword evidence="3 5" id="KW-1133">Transmembrane helix</keyword>
<evidence type="ECO:0000256" key="3">
    <source>
        <dbReference type="ARBA" id="ARBA00022989"/>
    </source>
</evidence>
<evidence type="ECO:0000313" key="7">
    <source>
        <dbReference type="EMBL" id="AUH63148.1"/>
    </source>
</evidence>
<dbReference type="PANTHER" id="PTHR35371">
    <property type="entry name" value="INNER MEMBRANE PROTEIN"/>
    <property type="match status" value="1"/>
</dbReference>
<accession>A0A2H5EV21</accession>
<feature type="signal peptide" evidence="6">
    <location>
        <begin position="1"/>
        <end position="20"/>
    </location>
</feature>
<evidence type="ECO:0000256" key="1">
    <source>
        <dbReference type="ARBA" id="ARBA00004370"/>
    </source>
</evidence>
<sequence length="129" mass="13729">MTPELTVLALAGLLQGLQLAAFSVAANRQVGPKVTTGTRDNAPTLTGTAGRLQRVVSNHFEGLILFTIAVVVVSFGQQGSGFTATCAWIYLAARVLYVPAYVFGWVPWRSAIWGAGFLVTVLMIFASLI</sequence>
<feature type="transmembrane region" description="Helical" evidence="5">
    <location>
        <begin position="87"/>
        <end position="105"/>
    </location>
</feature>
<dbReference type="Proteomes" id="UP000234530">
    <property type="component" value="Chromosome"/>
</dbReference>
<dbReference type="Pfam" id="PF01124">
    <property type="entry name" value="MAPEG"/>
    <property type="match status" value="1"/>
</dbReference>
<organism evidence="7 8">
    <name type="scientific">Paracoccus zhejiangensis</name>
    <dbReference type="NCBI Taxonomy" id="1077935"/>
    <lineage>
        <taxon>Bacteria</taxon>
        <taxon>Pseudomonadati</taxon>
        <taxon>Pseudomonadota</taxon>
        <taxon>Alphaproteobacteria</taxon>
        <taxon>Rhodobacterales</taxon>
        <taxon>Paracoccaceae</taxon>
        <taxon>Paracoccus</taxon>
    </lineage>
</organism>
<dbReference type="InterPro" id="IPR001129">
    <property type="entry name" value="Membr-assoc_MAPEG"/>
</dbReference>
<evidence type="ECO:0000256" key="6">
    <source>
        <dbReference type="SAM" id="SignalP"/>
    </source>
</evidence>
<feature type="chain" id="PRO_5014163437" description="MAPEG family protein" evidence="6">
    <location>
        <begin position="21"/>
        <end position="129"/>
    </location>
</feature>
<dbReference type="OrthoDB" id="7743618at2"/>
<keyword evidence="2 5" id="KW-0812">Transmembrane</keyword>
<reference evidence="7 8" key="1">
    <citation type="journal article" date="2013" name="Antonie Van Leeuwenhoek">
        <title>Paracoccus zhejiangensis sp. nov., isolated from activated sludge in wastewater-treatment system.</title>
        <authorList>
            <person name="Wu Z.G."/>
            <person name="Zhang D.F."/>
            <person name="Liu Y.L."/>
            <person name="Wang F."/>
            <person name="Jiang X."/>
            <person name="Li C."/>
            <person name="Li S.P."/>
            <person name="Hong Q."/>
            <person name="Li W.J."/>
        </authorList>
    </citation>
    <scope>NUCLEOTIDE SEQUENCE [LARGE SCALE GENOMIC DNA]</scope>
    <source>
        <strain evidence="7 8">J6</strain>
    </source>
</reference>
<evidence type="ECO:0000256" key="5">
    <source>
        <dbReference type="SAM" id="Phobius"/>
    </source>
</evidence>
<dbReference type="RefSeq" id="WP_101751190.1">
    <property type="nucleotide sequence ID" value="NZ_CP025430.1"/>
</dbReference>
<feature type="transmembrane region" description="Helical" evidence="5">
    <location>
        <begin position="111"/>
        <end position="128"/>
    </location>
</feature>
<keyword evidence="4 5" id="KW-0472">Membrane</keyword>
<keyword evidence="6" id="KW-0732">Signal</keyword>
<dbReference type="Gene3D" id="1.20.120.550">
    <property type="entry name" value="Membrane associated eicosanoid/glutathione metabolism-like domain"/>
    <property type="match status" value="1"/>
</dbReference>
<evidence type="ECO:0008006" key="9">
    <source>
        <dbReference type="Google" id="ProtNLM"/>
    </source>
</evidence>
<dbReference type="PANTHER" id="PTHR35371:SF1">
    <property type="entry name" value="BLR7753 PROTEIN"/>
    <property type="match status" value="1"/>
</dbReference>